<accession>A0ABQ5SI49</accession>
<reference evidence="6 7" key="1">
    <citation type="journal article" date="2023" name="IScience">
        <title>Expanded male sex-determining region conserved during the evolution of homothallism in the green alga Volvox.</title>
        <authorList>
            <person name="Yamamoto K."/>
            <person name="Matsuzaki R."/>
            <person name="Mahakham W."/>
            <person name="Heman W."/>
            <person name="Sekimoto H."/>
            <person name="Kawachi M."/>
            <person name="Minakuchi Y."/>
            <person name="Toyoda A."/>
            <person name="Nozaki H."/>
        </authorList>
    </citation>
    <scope>NUCLEOTIDE SEQUENCE [LARGE SCALE GENOMIC DNA]</scope>
    <source>
        <strain evidence="6 7">NIES-4468</strain>
    </source>
</reference>
<feature type="compositionally biased region" description="Basic and acidic residues" evidence="4">
    <location>
        <begin position="268"/>
        <end position="282"/>
    </location>
</feature>
<keyword evidence="2" id="KW-0736">Signalosome</keyword>
<dbReference type="Proteomes" id="UP001165090">
    <property type="component" value="Unassembled WGS sequence"/>
</dbReference>
<proteinExistence type="inferred from homology"/>
<dbReference type="InterPro" id="IPR000717">
    <property type="entry name" value="PCI_dom"/>
</dbReference>
<feature type="compositionally biased region" description="Gly residues" evidence="4">
    <location>
        <begin position="253"/>
        <end position="267"/>
    </location>
</feature>
<sequence length="282" mass="30524">MDQEVKIQQYVLLAKGIRGRGLTEIIAKATADPGVFGFGELMDVPSIKELQGSDLAPHFALLQLFAYGTWSDYQANATGFPALTEQQVLKLKQLTVVSLAASQKVLPYSQLQASLQIGTVRELEDFLINHCFYTGIIIAGKLDQKQACLQVHDVVGRDVRPEQLPELVQRMANWIAAGDELLRAIEVRVAYATATSDAARQHREELEARVEDVKRAIKAEARSAEGIGGLEDATLLDLMDEDRIGGMGAVGLGLGGLEGPGPSGSGTRGERAPGRPKRKYDS</sequence>
<dbReference type="SMART" id="SM00088">
    <property type="entry name" value="PINT"/>
    <property type="match status" value="1"/>
</dbReference>
<feature type="domain" description="PCI" evidence="5">
    <location>
        <begin position="1"/>
        <end position="156"/>
    </location>
</feature>
<evidence type="ECO:0000256" key="3">
    <source>
        <dbReference type="SAM" id="Coils"/>
    </source>
</evidence>
<name>A0ABQ5SI49_9CHLO</name>
<gene>
    <name evidence="6" type="ORF">VaNZ11_014045</name>
</gene>
<feature type="coiled-coil region" evidence="3">
    <location>
        <begin position="196"/>
        <end position="223"/>
    </location>
</feature>
<dbReference type="PANTHER" id="PTHR15350">
    <property type="entry name" value="COP9 SIGNALOSOME COMPLEX SUBUNIT 7/DENDRITIC CELL PROTEIN GA17"/>
    <property type="match status" value="1"/>
</dbReference>
<dbReference type="PROSITE" id="PS50250">
    <property type="entry name" value="PCI"/>
    <property type="match status" value="1"/>
</dbReference>
<organism evidence="6 7">
    <name type="scientific">Volvox africanus</name>
    <dbReference type="NCBI Taxonomy" id="51714"/>
    <lineage>
        <taxon>Eukaryota</taxon>
        <taxon>Viridiplantae</taxon>
        <taxon>Chlorophyta</taxon>
        <taxon>core chlorophytes</taxon>
        <taxon>Chlorophyceae</taxon>
        <taxon>CS clade</taxon>
        <taxon>Chlamydomonadales</taxon>
        <taxon>Volvocaceae</taxon>
        <taxon>Volvox</taxon>
    </lineage>
</organism>
<evidence type="ECO:0000256" key="4">
    <source>
        <dbReference type="SAM" id="MobiDB-lite"/>
    </source>
</evidence>
<evidence type="ECO:0000256" key="2">
    <source>
        <dbReference type="ARBA" id="ARBA00022790"/>
    </source>
</evidence>
<dbReference type="InterPro" id="IPR045237">
    <property type="entry name" value="COPS7/eIF3m"/>
</dbReference>
<evidence type="ECO:0000259" key="5">
    <source>
        <dbReference type="PROSITE" id="PS50250"/>
    </source>
</evidence>
<evidence type="ECO:0000256" key="1">
    <source>
        <dbReference type="ARBA" id="ARBA00008482"/>
    </source>
</evidence>
<dbReference type="Pfam" id="PF22061">
    <property type="entry name" value="CSN7_HB_subdom"/>
    <property type="match status" value="1"/>
</dbReference>
<evidence type="ECO:0000313" key="7">
    <source>
        <dbReference type="Proteomes" id="UP001165090"/>
    </source>
</evidence>
<keyword evidence="7" id="KW-1185">Reference proteome</keyword>
<feature type="region of interest" description="Disordered" evidence="4">
    <location>
        <begin position="253"/>
        <end position="282"/>
    </location>
</feature>
<evidence type="ECO:0000313" key="6">
    <source>
        <dbReference type="EMBL" id="GLI69434.1"/>
    </source>
</evidence>
<dbReference type="EMBL" id="BSDZ01000086">
    <property type="protein sequence ID" value="GLI69434.1"/>
    <property type="molecule type" value="Genomic_DNA"/>
</dbReference>
<dbReference type="PANTHER" id="PTHR15350:SF5">
    <property type="entry name" value="COP9 SIGNALOSOME COMPLEX SUBUNIT 7"/>
    <property type="match status" value="1"/>
</dbReference>
<comment type="similarity">
    <text evidence="1">Belongs to the CSN7/EIF3M family. CSN7 subfamily.</text>
</comment>
<keyword evidence="3" id="KW-0175">Coiled coil</keyword>
<comment type="caution">
    <text evidence="6">The sequence shown here is derived from an EMBL/GenBank/DDBJ whole genome shotgun (WGS) entry which is preliminary data.</text>
</comment>
<protein>
    <recommendedName>
        <fullName evidence="5">PCI domain-containing protein</fullName>
    </recommendedName>
</protein>